<dbReference type="EMBL" id="JBIMZQ010000027">
    <property type="protein sequence ID" value="KAL3663644.1"/>
    <property type="molecule type" value="Genomic_DNA"/>
</dbReference>
<gene>
    <name evidence="1" type="ORF">V7S43_011530</name>
</gene>
<dbReference type="AlphaFoldDB" id="A0ABD3FBH8"/>
<keyword evidence="2" id="KW-1185">Reference proteome</keyword>
<name>A0ABD3FBH8_9STRA</name>
<sequence length="87" mass="9649">MASKELQASALPDFTESELLGLLATLGDDVGAENVKIEEKTSVWDPSVNVILDGDVFALEKNFETFADLELQQRYPLVWHQLAVQEA</sequence>
<protein>
    <submittedName>
        <fullName evidence="1">Uncharacterized protein</fullName>
    </submittedName>
</protein>
<reference evidence="1 2" key="1">
    <citation type="submission" date="2024-09" db="EMBL/GenBank/DDBJ databases">
        <title>Genome sequencing and assembly of Phytophthora oleae, isolate VK10A, causative agent of rot of olive drupes.</title>
        <authorList>
            <person name="Conti Taguali S."/>
            <person name="Riolo M."/>
            <person name="La Spada F."/>
            <person name="Cacciola S.O."/>
            <person name="Dionisio G."/>
        </authorList>
    </citation>
    <scope>NUCLEOTIDE SEQUENCE [LARGE SCALE GENOMIC DNA]</scope>
    <source>
        <strain evidence="1 2">VK10A</strain>
    </source>
</reference>
<organism evidence="1 2">
    <name type="scientific">Phytophthora oleae</name>
    <dbReference type="NCBI Taxonomy" id="2107226"/>
    <lineage>
        <taxon>Eukaryota</taxon>
        <taxon>Sar</taxon>
        <taxon>Stramenopiles</taxon>
        <taxon>Oomycota</taxon>
        <taxon>Peronosporomycetes</taxon>
        <taxon>Peronosporales</taxon>
        <taxon>Peronosporaceae</taxon>
        <taxon>Phytophthora</taxon>
    </lineage>
</organism>
<proteinExistence type="predicted"/>
<comment type="caution">
    <text evidence="1">The sequence shown here is derived from an EMBL/GenBank/DDBJ whole genome shotgun (WGS) entry which is preliminary data.</text>
</comment>
<dbReference type="Proteomes" id="UP001632037">
    <property type="component" value="Unassembled WGS sequence"/>
</dbReference>
<evidence type="ECO:0000313" key="1">
    <source>
        <dbReference type="EMBL" id="KAL3663644.1"/>
    </source>
</evidence>
<accession>A0ABD3FBH8</accession>
<evidence type="ECO:0000313" key="2">
    <source>
        <dbReference type="Proteomes" id="UP001632037"/>
    </source>
</evidence>